<keyword evidence="9 11" id="KW-0472">Membrane</keyword>
<dbReference type="InterPro" id="IPR037066">
    <property type="entry name" value="Plug_dom_sf"/>
</dbReference>
<dbReference type="Gene3D" id="2.40.170.20">
    <property type="entry name" value="TonB-dependent receptor, beta-barrel domain"/>
    <property type="match status" value="1"/>
</dbReference>
<evidence type="ECO:0000313" key="15">
    <source>
        <dbReference type="EMBL" id="TXS95652.1"/>
    </source>
</evidence>
<keyword evidence="2 11" id="KW-0813">Transport</keyword>
<protein>
    <submittedName>
        <fullName evidence="15">TonB-dependent receptor</fullName>
    </submittedName>
</protein>
<evidence type="ECO:0000256" key="1">
    <source>
        <dbReference type="ARBA" id="ARBA00004571"/>
    </source>
</evidence>
<reference evidence="15 16" key="1">
    <citation type="submission" date="2019-08" db="EMBL/GenBank/DDBJ databases">
        <title>Parahaliea maris sp. nov., isolated from the surface seawater.</title>
        <authorList>
            <person name="Liu Y."/>
        </authorList>
    </citation>
    <scope>NUCLEOTIDE SEQUENCE [LARGE SCALE GENOMIC DNA]</scope>
    <source>
        <strain evidence="15 16">HSLHS9</strain>
    </source>
</reference>
<evidence type="ECO:0000256" key="5">
    <source>
        <dbReference type="ARBA" id="ARBA00022692"/>
    </source>
</evidence>
<dbReference type="Gene3D" id="2.170.130.10">
    <property type="entry name" value="TonB-dependent receptor, plug domain"/>
    <property type="match status" value="1"/>
</dbReference>
<keyword evidence="5 11" id="KW-0812">Transmembrane</keyword>
<evidence type="ECO:0000256" key="11">
    <source>
        <dbReference type="PROSITE-ProRule" id="PRU01360"/>
    </source>
</evidence>
<evidence type="ECO:0000256" key="9">
    <source>
        <dbReference type="ARBA" id="ARBA00023136"/>
    </source>
</evidence>
<comment type="caution">
    <text evidence="15">The sequence shown here is derived from an EMBL/GenBank/DDBJ whole genome shotgun (WGS) entry which is preliminary data.</text>
</comment>
<dbReference type="Proteomes" id="UP000321039">
    <property type="component" value="Unassembled WGS sequence"/>
</dbReference>
<evidence type="ECO:0000256" key="7">
    <source>
        <dbReference type="ARBA" id="ARBA00023065"/>
    </source>
</evidence>
<dbReference type="Pfam" id="PF00593">
    <property type="entry name" value="TonB_dep_Rec_b-barrel"/>
    <property type="match status" value="1"/>
</dbReference>
<evidence type="ECO:0000256" key="8">
    <source>
        <dbReference type="ARBA" id="ARBA00023077"/>
    </source>
</evidence>
<dbReference type="PANTHER" id="PTHR32552:SF81">
    <property type="entry name" value="TONB-DEPENDENT OUTER MEMBRANE RECEPTOR"/>
    <property type="match status" value="1"/>
</dbReference>
<dbReference type="EMBL" id="VRZA01000002">
    <property type="protein sequence ID" value="TXS95652.1"/>
    <property type="molecule type" value="Genomic_DNA"/>
</dbReference>
<evidence type="ECO:0000256" key="10">
    <source>
        <dbReference type="ARBA" id="ARBA00023237"/>
    </source>
</evidence>
<keyword evidence="15" id="KW-0675">Receptor</keyword>
<dbReference type="GO" id="GO:0009279">
    <property type="term" value="C:cell outer membrane"/>
    <property type="evidence" value="ECO:0007669"/>
    <property type="project" value="UniProtKB-SubCell"/>
</dbReference>
<dbReference type="InterPro" id="IPR012910">
    <property type="entry name" value="Plug_dom"/>
</dbReference>
<dbReference type="PANTHER" id="PTHR32552">
    <property type="entry name" value="FERRICHROME IRON RECEPTOR-RELATED"/>
    <property type="match status" value="1"/>
</dbReference>
<keyword evidence="10 11" id="KW-0998">Cell outer membrane</keyword>
<dbReference type="SUPFAM" id="SSF56935">
    <property type="entry name" value="Porins"/>
    <property type="match status" value="1"/>
</dbReference>
<evidence type="ECO:0000313" key="16">
    <source>
        <dbReference type="Proteomes" id="UP000321039"/>
    </source>
</evidence>
<sequence>MGCRATLVVNRAALAIPPRARPAARKASKFVLAVRCQSASFGNILKVLIIKNGVWPMSRGSIGAPFVASLLTAALSPLSLAQSGGMLEEIIVTAEKRATTIQDTPIAVTAFSGTELDRALISKSLDMQFNVPNMLMSKDNFTTAAISIRGIGNQAIGAAADSGAGTHFNGVYLNNGRIFETEFFDAERVEVLRGPQGTLYGRNTTAGVINLITRKPEDELGGNINLEVGNYDHVKVKGALNLPLGDSFSQRFSLFSLQRDGFVDNTFSGGDIDGRDMVALRSSTRWSGESTEVNLVVNYMEEDSTRMRGSNQRCLRDPDGIIGCLPSGLANQRTHSNATVTGFLVNNLVASVTGLDFPDDDFVNSVVNDDPRKQHLDFKPRYEVDDWMASFEVEHDFENFTLTWLTGYHHSDLNARNDYDFTVASEPWPVSVTVDRGPDGPIPVDRAYSSDRSTTTPEQVSQEIRLASDFEGDWNFLVGGFWLDYQSEVHYYVYSAALELFGATFGVPEQQRLFDNDTLSYELETWAAFGELYWQATDKLRLTLGLRYTEEEKRARQRTVYLGFLDNPMAEDGGYNDFAGTWEEPTGKFNATWDINNDIMAYATLSRSYKSGGFNPISADSVLLEQNPGLAYFDPEYINAFEVGIKSRLLENTLQANLTYFYYDYEGLQISKITQQTSLNENFDAAIQGFEGELAWLPTTNWRITANIAWLDTEMDGGTSLDPADINQMGTTDFIANAVNSNLYFGPGCPEGQLTCAGIEANLDGNQLPNAPEFSVNLGVQYTWPLDNGMELVAGTNYYWQDEFYTRVFNTPNDTVDAWDVWNATLTLYSAERSWFAEAWGRNLNDDDHVTGQYVGDQNVGLATNQFLLEPRTYGITLGYNF</sequence>
<evidence type="ECO:0000256" key="3">
    <source>
        <dbReference type="ARBA" id="ARBA00022452"/>
    </source>
</evidence>
<comment type="similarity">
    <text evidence="11 12">Belongs to the TonB-dependent receptor family.</text>
</comment>
<keyword evidence="8 12" id="KW-0798">TonB box</keyword>
<gene>
    <name evidence="15" type="ORF">FV139_07210</name>
</gene>
<keyword evidence="16" id="KW-1185">Reference proteome</keyword>
<dbReference type="GO" id="GO:0006826">
    <property type="term" value="P:iron ion transport"/>
    <property type="evidence" value="ECO:0007669"/>
    <property type="project" value="UniProtKB-KW"/>
</dbReference>
<evidence type="ECO:0000256" key="4">
    <source>
        <dbReference type="ARBA" id="ARBA00022496"/>
    </source>
</evidence>
<keyword evidence="7" id="KW-0406">Ion transport</keyword>
<dbReference type="Pfam" id="PF07715">
    <property type="entry name" value="Plug"/>
    <property type="match status" value="1"/>
</dbReference>
<feature type="domain" description="TonB-dependent receptor-like beta-barrel" evidence="13">
    <location>
        <begin position="354"/>
        <end position="843"/>
    </location>
</feature>
<evidence type="ECO:0000259" key="14">
    <source>
        <dbReference type="Pfam" id="PF07715"/>
    </source>
</evidence>
<dbReference type="InterPro" id="IPR000531">
    <property type="entry name" value="Beta-barrel_TonB"/>
</dbReference>
<dbReference type="InterPro" id="IPR039426">
    <property type="entry name" value="TonB-dep_rcpt-like"/>
</dbReference>
<accession>A0A5C9A6R5</accession>
<keyword evidence="6" id="KW-0408">Iron</keyword>
<evidence type="ECO:0000256" key="12">
    <source>
        <dbReference type="RuleBase" id="RU003357"/>
    </source>
</evidence>
<dbReference type="InterPro" id="IPR036942">
    <property type="entry name" value="Beta-barrel_TonB_sf"/>
</dbReference>
<keyword evidence="4" id="KW-0410">Iron transport</keyword>
<name>A0A5C9A6R5_9GAMM</name>
<dbReference type="PROSITE" id="PS52016">
    <property type="entry name" value="TONB_DEPENDENT_REC_3"/>
    <property type="match status" value="1"/>
</dbReference>
<feature type="domain" description="TonB-dependent receptor plug" evidence="14">
    <location>
        <begin position="101"/>
        <end position="208"/>
    </location>
</feature>
<evidence type="ECO:0000256" key="6">
    <source>
        <dbReference type="ARBA" id="ARBA00023004"/>
    </source>
</evidence>
<organism evidence="15 16">
    <name type="scientific">Parahaliea maris</name>
    <dbReference type="NCBI Taxonomy" id="2716870"/>
    <lineage>
        <taxon>Bacteria</taxon>
        <taxon>Pseudomonadati</taxon>
        <taxon>Pseudomonadota</taxon>
        <taxon>Gammaproteobacteria</taxon>
        <taxon>Cellvibrionales</taxon>
        <taxon>Halieaceae</taxon>
        <taxon>Parahaliea</taxon>
    </lineage>
</organism>
<dbReference type="AlphaFoldDB" id="A0A5C9A6R5"/>
<proteinExistence type="inferred from homology"/>
<evidence type="ECO:0000259" key="13">
    <source>
        <dbReference type="Pfam" id="PF00593"/>
    </source>
</evidence>
<evidence type="ECO:0000256" key="2">
    <source>
        <dbReference type="ARBA" id="ARBA00022448"/>
    </source>
</evidence>
<comment type="subcellular location">
    <subcellularLocation>
        <location evidence="1 11">Cell outer membrane</location>
        <topology evidence="1 11">Multi-pass membrane protein</topology>
    </subcellularLocation>
</comment>
<keyword evidence="3 11" id="KW-1134">Transmembrane beta strand</keyword>